<keyword evidence="2" id="KW-1185">Reference proteome</keyword>
<protein>
    <submittedName>
        <fullName evidence="1">HEPN domain-containing protein</fullName>
    </submittedName>
</protein>
<organism evidence="1 2">
    <name type="scientific">Holtiella tumoricola</name>
    <dbReference type="NCBI Taxonomy" id="3018743"/>
    <lineage>
        <taxon>Bacteria</taxon>
        <taxon>Bacillati</taxon>
        <taxon>Bacillota</taxon>
        <taxon>Clostridia</taxon>
        <taxon>Lachnospirales</taxon>
        <taxon>Cellulosilyticaceae</taxon>
        <taxon>Holtiella</taxon>
    </lineage>
</organism>
<sequence length="188" mass="21999">MVDVLSLNNNIPLILVSHDDGVFTGGKINTRRRLEKSDFIEAFNMARKFEIEEPILLKAIGWYSKGKYTPNMLDKFVAYWNAIEIIGKAYHHENERTRQGVKNKIYQCFIECYGEVENWNLPDNWIDDMHDMRSCIVHGGKDTTAEAINEVAQLIPKMESITYELINKIIDAKYDRKNFEYIPWGELF</sequence>
<dbReference type="RefSeq" id="WP_271011845.1">
    <property type="nucleotide sequence ID" value="NZ_JAQIFT010000036.1"/>
</dbReference>
<dbReference type="EMBL" id="JAQIFT010000036">
    <property type="protein sequence ID" value="MDA3731459.1"/>
    <property type="molecule type" value="Genomic_DNA"/>
</dbReference>
<name>A0AA42DLW0_9FIRM</name>
<dbReference type="AlphaFoldDB" id="A0AA42DLW0"/>
<accession>A0AA42DLW0</accession>
<comment type="caution">
    <text evidence="1">The sequence shown here is derived from an EMBL/GenBank/DDBJ whole genome shotgun (WGS) entry which is preliminary data.</text>
</comment>
<proteinExistence type="predicted"/>
<gene>
    <name evidence="1" type="ORF">PBV87_08210</name>
</gene>
<dbReference type="Proteomes" id="UP001169242">
    <property type="component" value="Unassembled WGS sequence"/>
</dbReference>
<reference evidence="1" key="1">
    <citation type="journal article" date="2023" name="Int. J. Syst. Evol. Microbiol.">
        <title>&lt;i&gt;Holtiella tumoricola&lt;/i&gt; gen. nov. sp. nov., isolated from a human clinical sample.</title>
        <authorList>
            <person name="Allen-Vercoe E."/>
            <person name="Daigneault M.C."/>
            <person name="Vancuren S.J."/>
            <person name="Cochrane K."/>
            <person name="O'Neal L.L."/>
            <person name="Sankaranarayanan K."/>
            <person name="Lawson P.A."/>
        </authorList>
    </citation>
    <scope>NUCLEOTIDE SEQUENCE</scope>
    <source>
        <strain evidence="1">CC70A</strain>
    </source>
</reference>
<evidence type="ECO:0000313" key="2">
    <source>
        <dbReference type="Proteomes" id="UP001169242"/>
    </source>
</evidence>
<evidence type="ECO:0000313" key="1">
    <source>
        <dbReference type="EMBL" id="MDA3731459.1"/>
    </source>
</evidence>